<organism evidence="14 15">
    <name type="scientific">Desulfonatronum thiosulfatophilum</name>
    <dbReference type="NCBI Taxonomy" id="617002"/>
    <lineage>
        <taxon>Bacteria</taxon>
        <taxon>Pseudomonadati</taxon>
        <taxon>Thermodesulfobacteriota</taxon>
        <taxon>Desulfovibrionia</taxon>
        <taxon>Desulfovibrionales</taxon>
        <taxon>Desulfonatronaceae</taxon>
        <taxon>Desulfonatronum</taxon>
    </lineage>
</organism>
<comment type="similarity">
    <text evidence="2">Belongs to the HPPK family.</text>
</comment>
<evidence type="ECO:0000256" key="5">
    <source>
        <dbReference type="ARBA" id="ARBA00022679"/>
    </source>
</evidence>
<dbReference type="Proteomes" id="UP000198771">
    <property type="component" value="Unassembled WGS sequence"/>
</dbReference>
<evidence type="ECO:0000256" key="7">
    <source>
        <dbReference type="ARBA" id="ARBA00022777"/>
    </source>
</evidence>
<dbReference type="GO" id="GO:0046654">
    <property type="term" value="P:tetrahydrofolate biosynthetic process"/>
    <property type="evidence" value="ECO:0007669"/>
    <property type="project" value="UniProtKB-UniPathway"/>
</dbReference>
<dbReference type="PROSITE" id="PS00794">
    <property type="entry name" value="HPPK"/>
    <property type="match status" value="1"/>
</dbReference>
<evidence type="ECO:0000256" key="11">
    <source>
        <dbReference type="ARBA" id="ARBA00029766"/>
    </source>
</evidence>
<dbReference type="InterPro" id="IPR000550">
    <property type="entry name" value="Hppk"/>
</dbReference>
<dbReference type="SUPFAM" id="SSF55083">
    <property type="entry name" value="6-hydroxymethyl-7,8-dihydropterin pyrophosphokinase, HPPK"/>
    <property type="match status" value="1"/>
</dbReference>
<dbReference type="PANTHER" id="PTHR43071:SF1">
    <property type="entry name" value="2-AMINO-4-HYDROXY-6-HYDROXYMETHYLDIHYDROPTERIDINE PYROPHOSPHOKINASE"/>
    <property type="match status" value="1"/>
</dbReference>
<keyword evidence="9" id="KW-0289">Folate biosynthesis</keyword>
<keyword evidence="5" id="KW-0808">Transferase</keyword>
<comment type="pathway">
    <text evidence="1">Cofactor biosynthesis; tetrahydrofolate biosynthesis; 2-amino-4-hydroxy-6-hydroxymethyl-7,8-dihydropteridine diphosphate from 7,8-dihydroneopterin triphosphate: step 4/4.</text>
</comment>
<keyword evidence="7 14" id="KW-0418">Kinase</keyword>
<dbReference type="PANTHER" id="PTHR43071">
    <property type="entry name" value="2-AMINO-4-HYDROXY-6-HYDROXYMETHYLDIHYDROPTERIDINE PYROPHOSPHOKINASE"/>
    <property type="match status" value="1"/>
</dbReference>
<dbReference type="GO" id="GO:0046656">
    <property type="term" value="P:folic acid biosynthetic process"/>
    <property type="evidence" value="ECO:0007669"/>
    <property type="project" value="UniProtKB-KW"/>
</dbReference>
<evidence type="ECO:0000256" key="3">
    <source>
        <dbReference type="ARBA" id="ARBA00013253"/>
    </source>
</evidence>
<evidence type="ECO:0000259" key="13">
    <source>
        <dbReference type="PROSITE" id="PS00794"/>
    </source>
</evidence>
<dbReference type="NCBIfam" id="TIGR01498">
    <property type="entry name" value="folK"/>
    <property type="match status" value="1"/>
</dbReference>
<dbReference type="GO" id="GO:0005524">
    <property type="term" value="F:ATP binding"/>
    <property type="evidence" value="ECO:0007669"/>
    <property type="project" value="UniProtKB-KW"/>
</dbReference>
<dbReference type="Gene3D" id="3.30.70.560">
    <property type="entry name" value="7,8-Dihydro-6-hydroxymethylpterin-pyrophosphokinase HPPK"/>
    <property type="match status" value="1"/>
</dbReference>
<feature type="domain" description="7,8-dihydro-6-hydroxymethylpterin-pyrophosphokinase" evidence="13">
    <location>
        <begin position="104"/>
        <end position="115"/>
    </location>
</feature>
<dbReference type="UniPathway" id="UPA00077">
    <property type="reaction ID" value="UER00155"/>
</dbReference>
<evidence type="ECO:0000256" key="6">
    <source>
        <dbReference type="ARBA" id="ARBA00022741"/>
    </source>
</evidence>
<evidence type="ECO:0000256" key="8">
    <source>
        <dbReference type="ARBA" id="ARBA00022840"/>
    </source>
</evidence>
<keyword evidence="6" id="KW-0547">Nucleotide-binding</keyword>
<keyword evidence="8" id="KW-0067">ATP-binding</keyword>
<dbReference type="AlphaFoldDB" id="A0A1G6CI79"/>
<dbReference type="InterPro" id="IPR035907">
    <property type="entry name" value="Hppk_sf"/>
</dbReference>
<dbReference type="EMBL" id="FMXO01000008">
    <property type="protein sequence ID" value="SDB32603.1"/>
    <property type="molecule type" value="Genomic_DNA"/>
</dbReference>
<proteinExistence type="inferred from homology"/>
<evidence type="ECO:0000256" key="12">
    <source>
        <dbReference type="ARBA" id="ARBA00033413"/>
    </source>
</evidence>
<dbReference type="GO" id="GO:0003848">
    <property type="term" value="F:2-amino-4-hydroxy-6-hydroxymethyldihydropteridine diphosphokinase activity"/>
    <property type="evidence" value="ECO:0007669"/>
    <property type="project" value="UniProtKB-EC"/>
</dbReference>
<evidence type="ECO:0000313" key="14">
    <source>
        <dbReference type="EMBL" id="SDB32603.1"/>
    </source>
</evidence>
<dbReference type="Pfam" id="PF01288">
    <property type="entry name" value="HPPK"/>
    <property type="match status" value="1"/>
</dbReference>
<dbReference type="CDD" id="cd00483">
    <property type="entry name" value="HPPK"/>
    <property type="match status" value="1"/>
</dbReference>
<evidence type="ECO:0000256" key="2">
    <source>
        <dbReference type="ARBA" id="ARBA00005810"/>
    </source>
</evidence>
<evidence type="ECO:0000256" key="10">
    <source>
        <dbReference type="ARBA" id="ARBA00029409"/>
    </source>
</evidence>
<comment type="function">
    <text evidence="10">Catalyzes the transfer of pyrophosphate from adenosine triphosphate (ATP) to 6-hydroxymethyl-7,8-dihydropterin, an enzymatic step in folate biosynthesis pathway.</text>
</comment>
<evidence type="ECO:0000256" key="9">
    <source>
        <dbReference type="ARBA" id="ARBA00022909"/>
    </source>
</evidence>
<evidence type="ECO:0000256" key="1">
    <source>
        <dbReference type="ARBA" id="ARBA00005051"/>
    </source>
</evidence>
<dbReference type="GO" id="GO:0016301">
    <property type="term" value="F:kinase activity"/>
    <property type="evidence" value="ECO:0007669"/>
    <property type="project" value="UniProtKB-KW"/>
</dbReference>
<protein>
    <recommendedName>
        <fullName evidence="4">2-amino-4-hydroxy-6-hydroxymethyldihydropteridine pyrophosphokinase</fullName>
        <ecNumber evidence="3">2.7.6.3</ecNumber>
    </recommendedName>
    <alternativeName>
        <fullName evidence="11">6-hydroxymethyl-7,8-dihydropterin pyrophosphokinase</fullName>
    </alternativeName>
    <alternativeName>
        <fullName evidence="12">7,8-dihydro-6-hydroxymethylpterin-pyrophosphokinase</fullName>
    </alternativeName>
</protein>
<dbReference type="EC" id="2.7.6.3" evidence="3"/>
<accession>A0A1G6CI79</accession>
<sequence>MKKVLPMADDLWMQSHPGYISLGSNQGDPEANLQRARIALANLPEVRLGPCSPIYKTEPQNIRDQPWFANQILRLDCGPAWTAVELLETMLEIEKQMGRVRKKDKGPRIIDLDLLLFGDQRHNSPVLTLPHPRIMERAFILVPLQDIAPTLTFPNGTPIQAALNAITFQVRGNLIYQSSND</sequence>
<reference evidence="14 15" key="1">
    <citation type="submission" date="2016-10" db="EMBL/GenBank/DDBJ databases">
        <authorList>
            <person name="de Groot N.N."/>
        </authorList>
    </citation>
    <scope>NUCLEOTIDE SEQUENCE [LARGE SCALE GENOMIC DNA]</scope>
    <source>
        <strain evidence="14 15">ASO4-2</strain>
    </source>
</reference>
<evidence type="ECO:0000313" key="15">
    <source>
        <dbReference type="Proteomes" id="UP000198771"/>
    </source>
</evidence>
<name>A0A1G6CI79_9BACT</name>
<evidence type="ECO:0000256" key="4">
    <source>
        <dbReference type="ARBA" id="ARBA00016218"/>
    </source>
</evidence>
<gene>
    <name evidence="14" type="ORF">SAMN05660653_01547</name>
</gene>
<keyword evidence="15" id="KW-1185">Reference proteome</keyword>
<dbReference type="STRING" id="617002.SAMN05660653_01547"/>